<keyword evidence="3" id="KW-1185">Reference proteome</keyword>
<proteinExistence type="predicted"/>
<sequence length="657" mass="74020" precursor="true">MKVLRLSFFLFLAVTWNCLAQDKESRRPWQEVRDQQPAGVHLTMTLPKTHYHLGEVITATLKFSNETAAVYHLAGPSGGRSGRVQDVAFRAKAEDGSFVSDPLQWYLENHFLMGGGGGTAKRLGDWEFSLAANQWLQFDKPGTYQLYAWTSCLAVGERYKGGGKLPIRAELVSDPVTITIEPMTAGEEKKIIDEAVQVLNAPRQPGRFDPAFDAMERLRFLQTPAASDVLLQYVDAPYSGEAWFAFFGRPNYAAAAAHILALVQEGRLGLSEGLLYLYSTLKSGSFRDLLVEGSGQRPDLAAREELYLAARQVIERGGSSPAFFADLFSWYQRNPKDLEIRSLLIRRQLELPQKQIDLAFGDEPWRMREEGLLREKDFLPLIRELAKPGKHSPNALEALAKLAPEEAKPVIVEDIRLNRPVYQPPPNVDPGNRDFRGLAALPDRELPELDAPLRERLARDSQDGPGLEATMLLVDRYATKALLPDVLRFFHGKEGHWQCVLQAATLRYWIRCDRMAGLESLERALGKNGPNDTGCYRMVLTDVLGKNWVDEATPLVLRALNNDDPEVVRDAVRLLEAHGGPETVEMIIAKIEAAAADLPEDSKRRDQRLPLSRSLIRSLLDNKRWTLTHAQLERLQKLTTERMLQDQLKRMLQQSDK</sequence>
<protein>
    <recommendedName>
        <fullName evidence="4">HEAT repeat domain-containing protein</fullName>
    </recommendedName>
</protein>
<organism evidence="2 3">
    <name type="scientific">Chthoniobacter flavus Ellin428</name>
    <dbReference type="NCBI Taxonomy" id="497964"/>
    <lineage>
        <taxon>Bacteria</taxon>
        <taxon>Pseudomonadati</taxon>
        <taxon>Verrucomicrobiota</taxon>
        <taxon>Spartobacteria</taxon>
        <taxon>Chthoniobacterales</taxon>
        <taxon>Chthoniobacteraceae</taxon>
        <taxon>Chthoniobacter</taxon>
    </lineage>
</organism>
<dbReference type="AlphaFoldDB" id="B4CVD7"/>
<dbReference type="STRING" id="497964.CfE428DRAFT_0624"/>
<evidence type="ECO:0000256" key="1">
    <source>
        <dbReference type="SAM" id="SignalP"/>
    </source>
</evidence>
<reference evidence="2 3" key="1">
    <citation type="journal article" date="2011" name="J. Bacteriol.">
        <title>Genome sequence of Chthoniobacter flavus Ellin428, an aerobic heterotrophic soil bacterium.</title>
        <authorList>
            <person name="Kant R."/>
            <person name="van Passel M.W."/>
            <person name="Palva A."/>
            <person name="Lucas S."/>
            <person name="Lapidus A."/>
            <person name="Glavina Del Rio T."/>
            <person name="Dalin E."/>
            <person name="Tice H."/>
            <person name="Bruce D."/>
            <person name="Goodwin L."/>
            <person name="Pitluck S."/>
            <person name="Larimer F.W."/>
            <person name="Land M.L."/>
            <person name="Hauser L."/>
            <person name="Sangwan P."/>
            <person name="de Vos W.M."/>
            <person name="Janssen P.H."/>
            <person name="Smidt H."/>
        </authorList>
    </citation>
    <scope>NUCLEOTIDE SEQUENCE [LARGE SCALE GENOMIC DNA]</scope>
    <source>
        <strain evidence="2 3">Ellin428</strain>
    </source>
</reference>
<name>B4CVD7_9BACT</name>
<dbReference type="RefSeq" id="WP_006977951.1">
    <property type="nucleotide sequence ID" value="NZ_ABVL01000002.1"/>
</dbReference>
<evidence type="ECO:0000313" key="2">
    <source>
        <dbReference type="EMBL" id="EDY21379.1"/>
    </source>
</evidence>
<dbReference type="Proteomes" id="UP000005824">
    <property type="component" value="Unassembled WGS sequence"/>
</dbReference>
<keyword evidence="1" id="KW-0732">Signal</keyword>
<feature type="signal peptide" evidence="1">
    <location>
        <begin position="1"/>
        <end position="20"/>
    </location>
</feature>
<comment type="caution">
    <text evidence="2">The sequence shown here is derived from an EMBL/GenBank/DDBJ whole genome shotgun (WGS) entry which is preliminary data.</text>
</comment>
<evidence type="ECO:0000313" key="3">
    <source>
        <dbReference type="Proteomes" id="UP000005824"/>
    </source>
</evidence>
<accession>B4CVD7</accession>
<evidence type="ECO:0008006" key="4">
    <source>
        <dbReference type="Google" id="ProtNLM"/>
    </source>
</evidence>
<feature type="chain" id="PRO_5002802746" description="HEAT repeat domain-containing protein" evidence="1">
    <location>
        <begin position="21"/>
        <end position="657"/>
    </location>
</feature>
<dbReference type="InParanoid" id="B4CVD7"/>
<dbReference type="EMBL" id="ABVL01000002">
    <property type="protein sequence ID" value="EDY21379.1"/>
    <property type="molecule type" value="Genomic_DNA"/>
</dbReference>
<gene>
    <name evidence="2" type="ORF">CfE428DRAFT_0624</name>
</gene>